<name>A0ABV9BVB5_9ACTN</name>
<comment type="caution">
    <text evidence="9">The sequence shown here is derived from an EMBL/GenBank/DDBJ whole genome shotgun (WGS) entry which is preliminary data.</text>
</comment>
<reference evidence="10" key="1">
    <citation type="journal article" date="2019" name="Int. J. Syst. Evol. Microbiol.">
        <title>The Global Catalogue of Microorganisms (GCM) 10K type strain sequencing project: providing services to taxonomists for standard genome sequencing and annotation.</title>
        <authorList>
            <consortium name="The Broad Institute Genomics Platform"/>
            <consortium name="The Broad Institute Genome Sequencing Center for Infectious Disease"/>
            <person name="Wu L."/>
            <person name="Ma J."/>
        </authorList>
    </citation>
    <scope>NUCLEOTIDE SEQUENCE [LARGE SCALE GENOMIC DNA]</scope>
    <source>
        <strain evidence="10">CECT 8064</strain>
    </source>
</reference>
<evidence type="ECO:0000256" key="1">
    <source>
        <dbReference type="ARBA" id="ARBA00009104"/>
    </source>
</evidence>
<evidence type="ECO:0000256" key="6">
    <source>
        <dbReference type="ARBA" id="ARBA00048178"/>
    </source>
</evidence>
<dbReference type="InterPro" id="IPR010488">
    <property type="entry name" value="Zeta_toxin_domain"/>
</dbReference>
<dbReference type="RefSeq" id="WP_417924372.1">
    <property type="nucleotide sequence ID" value="NZ_JBHSFS010000029.1"/>
</dbReference>
<evidence type="ECO:0000313" key="10">
    <source>
        <dbReference type="Proteomes" id="UP001595990"/>
    </source>
</evidence>
<dbReference type="EC" id="2.7.1.176" evidence="2"/>
<feature type="domain" description="Zeta toxin" evidence="8">
    <location>
        <begin position="70"/>
        <end position="262"/>
    </location>
</feature>
<evidence type="ECO:0000256" key="3">
    <source>
        <dbReference type="ARBA" id="ARBA00022741"/>
    </source>
</evidence>
<dbReference type="InterPro" id="IPR027417">
    <property type="entry name" value="P-loop_NTPase"/>
</dbReference>
<dbReference type="Gene3D" id="3.40.50.300">
    <property type="entry name" value="P-loop containing nucleotide triphosphate hydrolases"/>
    <property type="match status" value="1"/>
</dbReference>
<dbReference type="Proteomes" id="UP001595990">
    <property type="component" value="Unassembled WGS sequence"/>
</dbReference>
<accession>A0ABV9BVB5</accession>
<organism evidence="9 10">
    <name type="scientific">Streptomyces ehimensis</name>
    <dbReference type="NCBI Taxonomy" id="68195"/>
    <lineage>
        <taxon>Bacteria</taxon>
        <taxon>Bacillati</taxon>
        <taxon>Actinomycetota</taxon>
        <taxon>Actinomycetes</taxon>
        <taxon>Kitasatosporales</taxon>
        <taxon>Streptomycetaceae</taxon>
        <taxon>Streptomyces</taxon>
    </lineage>
</organism>
<dbReference type="Pfam" id="PF06414">
    <property type="entry name" value="Zeta_toxin"/>
    <property type="match status" value="1"/>
</dbReference>
<proteinExistence type="inferred from homology"/>
<feature type="compositionally biased region" description="Low complexity" evidence="7">
    <location>
        <begin position="319"/>
        <end position="337"/>
    </location>
</feature>
<evidence type="ECO:0000256" key="2">
    <source>
        <dbReference type="ARBA" id="ARBA00011963"/>
    </source>
</evidence>
<sequence length="351" mass="38143">MDVLREEYRVLYDHLQQRFATGDLAPGAGDTYSRHYQGDRWSPDRMQMHGAIMEELRASCAGLPRDGHAVLLTAGPPGAGKGGAREFLMARQGDSTDLGQALAEAHGVDTSRYVVLDPDEVKKVIVRHGGAPELSSQAMELPGGRQLAPAEYASLIHRESAYLQDQFALWAKRQGYNLLFDSSMKSLPKTQDLLADLARSGYGQRIVLSVEVPMATSLEQNALRWQKGRRAYEKGDDSYGGRMVPESTIHALYPQGTEAASVSRTNAETLHAQGHLTGLIEFDRGNWTAAAPKQHTPVIRHESLEAGMRVRIAAAAAATSTTVSQPVPGGPAQPAASTRQQPHQRGHGHSR</sequence>
<feature type="region of interest" description="Disordered" evidence="7">
    <location>
        <begin position="319"/>
        <end position="351"/>
    </location>
</feature>
<evidence type="ECO:0000259" key="8">
    <source>
        <dbReference type="Pfam" id="PF06414"/>
    </source>
</evidence>
<evidence type="ECO:0000256" key="5">
    <source>
        <dbReference type="ARBA" id="ARBA00032897"/>
    </source>
</evidence>
<evidence type="ECO:0000256" key="4">
    <source>
        <dbReference type="ARBA" id="ARBA00022840"/>
    </source>
</evidence>
<evidence type="ECO:0000313" key="9">
    <source>
        <dbReference type="EMBL" id="MFC4517972.1"/>
    </source>
</evidence>
<evidence type="ECO:0000256" key="7">
    <source>
        <dbReference type="SAM" id="MobiDB-lite"/>
    </source>
</evidence>
<protein>
    <recommendedName>
        <fullName evidence="5">UDP-N-acetylglucosamine kinase</fullName>
        <ecNumber evidence="2">2.7.1.176</ecNumber>
    </recommendedName>
    <alternativeName>
        <fullName evidence="5">UDP-N-acetylglucosamine kinase</fullName>
    </alternativeName>
</protein>
<keyword evidence="3" id="KW-0547">Nucleotide-binding</keyword>
<keyword evidence="10" id="KW-1185">Reference proteome</keyword>
<comment type="similarity">
    <text evidence="1">Belongs to the zeta toxin family.</text>
</comment>
<gene>
    <name evidence="9" type="ORF">ACFPEN_34465</name>
</gene>
<dbReference type="EMBL" id="JBHSFS010000029">
    <property type="protein sequence ID" value="MFC4517972.1"/>
    <property type="molecule type" value="Genomic_DNA"/>
</dbReference>
<feature type="compositionally biased region" description="Basic residues" evidence="7">
    <location>
        <begin position="342"/>
        <end position="351"/>
    </location>
</feature>
<keyword evidence="4" id="KW-0067">ATP-binding</keyword>
<comment type="catalytic activity">
    <reaction evidence="6">
        <text>UDP-N-acetyl-alpha-D-glucosamine + ATP = UDP-N-acetyl-alpha-D-glucosamine 3'-phosphate + ADP + H(+)</text>
        <dbReference type="Rhea" id="RHEA:32671"/>
        <dbReference type="ChEBI" id="CHEBI:15378"/>
        <dbReference type="ChEBI" id="CHEBI:30616"/>
        <dbReference type="ChEBI" id="CHEBI:57705"/>
        <dbReference type="ChEBI" id="CHEBI:64353"/>
        <dbReference type="ChEBI" id="CHEBI:456216"/>
        <dbReference type="EC" id="2.7.1.176"/>
    </reaction>
</comment>